<protein>
    <submittedName>
        <fullName evidence="2">Uncharacterized protein</fullName>
    </submittedName>
</protein>
<name>A0A544TJ30_9BACI</name>
<reference evidence="2 3" key="1">
    <citation type="submission" date="2019-05" db="EMBL/GenBank/DDBJ databases">
        <title>Psychrobacillus vulpis sp. nov., a new species isolated from feces of a red fox that inhabits in The Tablas de Daimiel Natural Park, Albacete, Spain.</title>
        <authorList>
            <person name="Rodriguez M."/>
            <person name="Reina J.C."/>
            <person name="Bejar V."/>
            <person name="Llamas I."/>
        </authorList>
    </citation>
    <scope>NUCLEOTIDE SEQUENCE [LARGE SCALE GENOMIC DNA]</scope>
    <source>
        <strain evidence="2 3">NHI-2</strain>
    </source>
</reference>
<dbReference type="AlphaFoldDB" id="A0A544TJ30"/>
<feature type="coiled-coil region" evidence="1">
    <location>
        <begin position="1057"/>
        <end position="1084"/>
    </location>
</feature>
<proteinExistence type="predicted"/>
<gene>
    <name evidence="2" type="ORF">FG383_05200</name>
</gene>
<organism evidence="2 3">
    <name type="scientific">Psychrobacillus soli</name>
    <dbReference type="NCBI Taxonomy" id="1543965"/>
    <lineage>
        <taxon>Bacteria</taxon>
        <taxon>Bacillati</taxon>
        <taxon>Bacillota</taxon>
        <taxon>Bacilli</taxon>
        <taxon>Bacillales</taxon>
        <taxon>Bacillaceae</taxon>
        <taxon>Psychrobacillus</taxon>
    </lineage>
</organism>
<keyword evidence="1" id="KW-0175">Coiled coil</keyword>
<accession>A0A544TJ30</accession>
<evidence type="ECO:0000313" key="3">
    <source>
        <dbReference type="Proteomes" id="UP000318937"/>
    </source>
</evidence>
<dbReference type="OrthoDB" id="7833808at2"/>
<comment type="caution">
    <text evidence="2">The sequence shown here is derived from an EMBL/GenBank/DDBJ whole genome shotgun (WGS) entry which is preliminary data.</text>
</comment>
<sequence length="1132" mass="133566">MNVIKLYLSEMKKNGPLYALEFIKGKTKVKDVNSSVDKLFNNPISRKSLVYKAFPPTFDNMNKMLNYYYQLDDFKKDLLWHSRVFSKIHKEINEILEYKAKIFNFLFHGEIQPVLELLGEFEEKYGINLWVIETKLKVYQEFYGFDKQKEYSSKVLENSNVPDLYKLLVKHFSVKAEGTVTPSKYERDVYKTIYELAEGDLETDIAIYLSNKLSLNYIQSQSVGVLLAIDSRLPMLDRYDSFVKVLLNYLKNEEIDEVFISNVYENIRNINDPEFKNLFLPYITDSQLNDYQLDLKAIEIIDSYTLGDYEKTILLCEELLKEKPWCVDFYEVYVKSLVYMKKDTERKFTGLLARIIELFCNFYKQEKNEIEYLDDIIKISYDYSLNIWAWKLIAMAFQTKINLQEVKEYGRVSDGFKFYWLVKPQIFNEIFPENKLEKILNRKFANVKSLTNDLHNAFLFKNIEKIKKLNISNERKNKYTAVINQRVGNYEEALRFYDIIQLDNTRLSKFEILVEKIKIYQHLGEYGKSTKVIIDSFIEGFNLIDDVDLKEILDHLEIIDKDNSNIDYPIVYELFTRYVGSEKEELRSDILEDFLNSFDVELVSELKEIELNIFDKNKLIYFLKEVCVIDVLSKLWNIDTEHEAEEERIAICNLLAKIDSNNVEVYTEEIKEITRIKRIKTVKRAIETSKIYIDENGLKNLLKRSLKETYVRFENFKYKEGGLLDEVYQFSMNSYIISMPKNEKIDIFEGMVKEIRDQFVFSKEYGLDGYLSVGIRHGTLVGQLRGALESSKLITIKDSISNQYVPNDYLIELVDPIDELNKEKFISALNKFSENFDDIVGSLKEEKVQITTESNYKEDSYFNYTITKRMINSLYISLNLNNGMSLDQFIDHIINYIWFRTERNLEMIKKYITSEFLNLINSYFDQLLVDIENIKVRGSLTDLKRKIIETKTNMTHEIDEVSSWFNRSEGLNVKEFDIDLSYEIGLEVSNKINMNKSIKFKVENSLSQPIEGKKLRGFVDIFVIIFDNIFKRSGLLKEIPVHLKFIEEDDHFVLECKNKVSFENESLEERLTNIEKNRKVISELDYRLVSTEGGSGLLKILKILKIDLGFVDSFIDYKIIDDEFILTIKMKF</sequence>
<evidence type="ECO:0000313" key="2">
    <source>
        <dbReference type="EMBL" id="TQR17454.1"/>
    </source>
</evidence>
<evidence type="ECO:0000256" key="1">
    <source>
        <dbReference type="SAM" id="Coils"/>
    </source>
</evidence>
<dbReference type="RefSeq" id="WP_142605797.1">
    <property type="nucleotide sequence ID" value="NZ_VDGG01000008.1"/>
</dbReference>
<dbReference type="Proteomes" id="UP000318937">
    <property type="component" value="Unassembled WGS sequence"/>
</dbReference>
<dbReference type="EMBL" id="VDGG01000008">
    <property type="protein sequence ID" value="TQR17454.1"/>
    <property type="molecule type" value="Genomic_DNA"/>
</dbReference>
<keyword evidence="3" id="KW-1185">Reference proteome</keyword>